<dbReference type="InterPro" id="IPR037150">
    <property type="entry name" value="H-NS_C_dom_sf"/>
</dbReference>
<evidence type="ECO:0000256" key="4">
    <source>
        <dbReference type="ARBA" id="ARBA00023125"/>
    </source>
</evidence>
<feature type="domain" description="DNA-binding protein H-NS-like C-terminal" evidence="6">
    <location>
        <begin position="85"/>
        <end position="130"/>
    </location>
</feature>
<dbReference type="GO" id="GO:0009295">
    <property type="term" value="C:nucleoid"/>
    <property type="evidence" value="ECO:0007669"/>
    <property type="project" value="UniProtKB-SubCell"/>
</dbReference>
<dbReference type="GO" id="GO:0005829">
    <property type="term" value="C:cytosol"/>
    <property type="evidence" value="ECO:0007669"/>
    <property type="project" value="TreeGrafter"/>
</dbReference>
<sequence>MTNTPDDLYITEDEEAAGEFMEKVVEMIPDLASADLEMIISLAQDALSKARDREAKHAIEELEAVAKKHGFNIDELLAKKAETMISQRTGEPVRFRHPKDPSMTWTGRGRMPAWLKEVKEAGGDIEEFRIRP</sequence>
<comment type="similarity">
    <text evidence="2">Belongs to the histone-like protein H-NS family.</text>
</comment>
<dbReference type="Proteomes" id="UP000316225">
    <property type="component" value="Unassembled WGS sequence"/>
</dbReference>
<dbReference type="AlphaFoldDB" id="A0A562P1X8"/>
<dbReference type="OrthoDB" id="5297879at2"/>
<dbReference type="GO" id="GO:0003680">
    <property type="term" value="F:minor groove of adenine-thymine-rich DNA binding"/>
    <property type="evidence" value="ECO:0007669"/>
    <property type="project" value="TreeGrafter"/>
</dbReference>
<evidence type="ECO:0000256" key="1">
    <source>
        <dbReference type="ARBA" id="ARBA00004453"/>
    </source>
</evidence>
<dbReference type="Pfam" id="PF00816">
    <property type="entry name" value="Histone_HNS"/>
    <property type="match status" value="1"/>
</dbReference>
<keyword evidence="8" id="KW-1185">Reference proteome</keyword>
<comment type="caution">
    <text evidence="7">The sequence shown here is derived from an EMBL/GenBank/DDBJ whole genome shotgun (WGS) entry which is preliminary data.</text>
</comment>
<dbReference type="GO" id="GO:0001217">
    <property type="term" value="F:DNA-binding transcription repressor activity"/>
    <property type="evidence" value="ECO:0007669"/>
    <property type="project" value="TreeGrafter"/>
</dbReference>
<feature type="region of interest" description="Disordered" evidence="5">
    <location>
        <begin position="88"/>
        <end position="108"/>
    </location>
</feature>
<evidence type="ECO:0000313" key="7">
    <source>
        <dbReference type="EMBL" id="TWI38240.1"/>
    </source>
</evidence>
<evidence type="ECO:0000256" key="2">
    <source>
        <dbReference type="ARBA" id="ARBA00010610"/>
    </source>
</evidence>
<organism evidence="7 8">
    <name type="scientific">Paracoccus sulfuroxidans</name>
    <dbReference type="NCBI Taxonomy" id="384678"/>
    <lineage>
        <taxon>Bacteria</taxon>
        <taxon>Pseudomonadati</taxon>
        <taxon>Pseudomonadota</taxon>
        <taxon>Alphaproteobacteria</taxon>
        <taxon>Rhodobacterales</taxon>
        <taxon>Paracoccaceae</taxon>
        <taxon>Paracoccus</taxon>
    </lineage>
</organism>
<keyword evidence="4 7" id="KW-0238">DNA-binding</keyword>
<feature type="compositionally biased region" description="Basic and acidic residues" evidence="5">
    <location>
        <begin position="91"/>
        <end position="100"/>
    </location>
</feature>
<dbReference type="SMART" id="SM00528">
    <property type="entry name" value="HNS"/>
    <property type="match status" value="1"/>
</dbReference>
<dbReference type="InterPro" id="IPR027444">
    <property type="entry name" value="H-NS_C_dom"/>
</dbReference>
<proteinExistence type="inferred from homology"/>
<comment type="subcellular location">
    <subcellularLocation>
        <location evidence="1">Cytoplasm</location>
        <location evidence="1">Nucleoid</location>
    </subcellularLocation>
</comment>
<protein>
    <submittedName>
        <fullName evidence="7">DNA-binding protein H-NS</fullName>
    </submittedName>
</protein>
<evidence type="ECO:0000256" key="3">
    <source>
        <dbReference type="ARBA" id="ARBA00022490"/>
    </source>
</evidence>
<dbReference type="PANTHER" id="PTHR38097">
    <property type="match status" value="1"/>
</dbReference>
<reference evidence="7 8" key="1">
    <citation type="journal article" date="2015" name="Stand. Genomic Sci.">
        <title>Genomic Encyclopedia of Bacterial and Archaeal Type Strains, Phase III: the genomes of soil and plant-associated and newly described type strains.</title>
        <authorList>
            <person name="Whitman W.B."/>
            <person name="Woyke T."/>
            <person name="Klenk H.P."/>
            <person name="Zhou Y."/>
            <person name="Lilburn T.G."/>
            <person name="Beck B.J."/>
            <person name="De Vos P."/>
            <person name="Vandamme P."/>
            <person name="Eisen J.A."/>
            <person name="Garrity G."/>
            <person name="Hugenholtz P."/>
            <person name="Kyrpides N.C."/>
        </authorList>
    </citation>
    <scope>NUCLEOTIDE SEQUENCE [LARGE SCALE GENOMIC DNA]</scope>
    <source>
        <strain evidence="7 8">CGMCC 1.5364</strain>
    </source>
</reference>
<name>A0A562P1X8_9RHOB</name>
<accession>A0A562P1X8</accession>
<evidence type="ECO:0000259" key="6">
    <source>
        <dbReference type="SMART" id="SM00528"/>
    </source>
</evidence>
<keyword evidence="3" id="KW-0963">Cytoplasm</keyword>
<gene>
    <name evidence="7" type="ORF">IQ24_00378</name>
</gene>
<dbReference type="SUPFAM" id="SSF81273">
    <property type="entry name" value="H-NS histone-like proteins"/>
    <property type="match status" value="1"/>
</dbReference>
<dbReference type="RefSeq" id="WP_145396011.1">
    <property type="nucleotide sequence ID" value="NZ_VLKU01000001.1"/>
</dbReference>
<dbReference type="PANTHER" id="PTHR38097:SF2">
    <property type="entry name" value="DNA-BINDING PROTEIN STPA"/>
    <property type="match status" value="1"/>
</dbReference>
<dbReference type="Gene3D" id="4.10.430.10">
    <property type="entry name" value="Histone-like protein H-NS, C-terminal domain"/>
    <property type="match status" value="1"/>
</dbReference>
<evidence type="ECO:0000256" key="5">
    <source>
        <dbReference type="SAM" id="MobiDB-lite"/>
    </source>
</evidence>
<dbReference type="GO" id="GO:0032993">
    <property type="term" value="C:protein-DNA complex"/>
    <property type="evidence" value="ECO:0007669"/>
    <property type="project" value="TreeGrafter"/>
</dbReference>
<evidence type="ECO:0000313" key="8">
    <source>
        <dbReference type="Proteomes" id="UP000316225"/>
    </source>
</evidence>
<dbReference type="GO" id="GO:0000976">
    <property type="term" value="F:transcription cis-regulatory region binding"/>
    <property type="evidence" value="ECO:0007669"/>
    <property type="project" value="TreeGrafter"/>
</dbReference>
<dbReference type="EMBL" id="VLKU01000001">
    <property type="protein sequence ID" value="TWI38240.1"/>
    <property type="molecule type" value="Genomic_DNA"/>
</dbReference>
<dbReference type="GO" id="GO:0003681">
    <property type="term" value="F:bent DNA binding"/>
    <property type="evidence" value="ECO:0007669"/>
    <property type="project" value="TreeGrafter"/>
</dbReference>